<dbReference type="SUPFAM" id="SSF56925">
    <property type="entry name" value="OMPA-like"/>
    <property type="match status" value="1"/>
</dbReference>
<keyword evidence="1 2" id="KW-0732">Signal</keyword>
<comment type="caution">
    <text evidence="4">The sequence shown here is derived from an EMBL/GenBank/DDBJ whole genome shotgun (WGS) entry which is preliminary data.</text>
</comment>
<dbReference type="EMBL" id="VMRJ01000001">
    <property type="protein sequence ID" value="TVT42556.1"/>
    <property type="molecule type" value="Genomic_DNA"/>
</dbReference>
<dbReference type="PROSITE" id="PS51257">
    <property type="entry name" value="PROKAR_LIPOPROTEIN"/>
    <property type="match status" value="1"/>
</dbReference>
<dbReference type="RefSeq" id="WP_144842783.1">
    <property type="nucleotide sequence ID" value="NZ_VMRJ01000001.1"/>
</dbReference>
<name>A0A558C1F1_9BACT</name>
<feature type="signal peptide" evidence="2">
    <location>
        <begin position="1"/>
        <end position="22"/>
    </location>
</feature>
<evidence type="ECO:0000256" key="1">
    <source>
        <dbReference type="ARBA" id="ARBA00022729"/>
    </source>
</evidence>
<dbReference type="OrthoDB" id="880426at2"/>
<dbReference type="InterPro" id="IPR011250">
    <property type="entry name" value="OMP/PagP_B-barrel"/>
</dbReference>
<evidence type="ECO:0000313" key="4">
    <source>
        <dbReference type="EMBL" id="TVT42556.1"/>
    </source>
</evidence>
<gene>
    <name evidence="4" type="ORF">FNT36_00180</name>
</gene>
<dbReference type="Pfam" id="PF13505">
    <property type="entry name" value="OMP_b-brl"/>
    <property type="match status" value="1"/>
</dbReference>
<dbReference type="AlphaFoldDB" id="A0A558C1F1"/>
<organism evidence="4 5">
    <name type="scientific">Hymenobacter setariae</name>
    <dbReference type="NCBI Taxonomy" id="2594794"/>
    <lineage>
        <taxon>Bacteria</taxon>
        <taxon>Pseudomonadati</taxon>
        <taxon>Bacteroidota</taxon>
        <taxon>Cytophagia</taxon>
        <taxon>Cytophagales</taxon>
        <taxon>Hymenobacteraceae</taxon>
        <taxon>Hymenobacter</taxon>
    </lineage>
</organism>
<feature type="chain" id="PRO_5021985960" evidence="2">
    <location>
        <begin position="23"/>
        <end position="219"/>
    </location>
</feature>
<reference evidence="4 5" key="1">
    <citation type="submission" date="2019-07" db="EMBL/GenBank/DDBJ databases">
        <title>Hymenobacter sp. straun FUR1 Genome sequencing and assembly.</title>
        <authorList>
            <person name="Chhetri G."/>
        </authorList>
    </citation>
    <scope>NUCLEOTIDE SEQUENCE [LARGE SCALE GENOMIC DNA]</scope>
    <source>
        <strain evidence="4 5">Fur1</strain>
    </source>
</reference>
<sequence length="219" mass="23074">MRSFTLLATGLLAAACPLVSIAQTTTPLSRFYAGVGASLLTDSPFMDSGTSSTILGPSLTVGMRLSPRWAVQAGAALAWRNQLENPYSAPGVPASVAGTLDTHTATLIIPVLGRFTFAPAPKRFHVEALGGLTVLRAATTYTYTAVPPASTGQPSYQQVRRQNQISGNISLGPGVRYTVSPRVELTAHALVNAVIGYSLAHFTDRAFLNAQLSAYYTFG</sequence>
<feature type="domain" description="Outer membrane protein beta-barrel" evidence="3">
    <location>
        <begin position="12"/>
        <end position="189"/>
    </location>
</feature>
<protein>
    <submittedName>
        <fullName evidence="4">Outer membrane beta-barrel protein</fullName>
    </submittedName>
</protein>
<accession>A0A558C1F1</accession>
<evidence type="ECO:0000256" key="2">
    <source>
        <dbReference type="SAM" id="SignalP"/>
    </source>
</evidence>
<dbReference type="Proteomes" id="UP000317624">
    <property type="component" value="Unassembled WGS sequence"/>
</dbReference>
<evidence type="ECO:0000259" key="3">
    <source>
        <dbReference type="Pfam" id="PF13505"/>
    </source>
</evidence>
<proteinExistence type="predicted"/>
<evidence type="ECO:0000313" key="5">
    <source>
        <dbReference type="Proteomes" id="UP000317624"/>
    </source>
</evidence>
<dbReference type="InterPro" id="IPR027385">
    <property type="entry name" value="Beta-barrel_OMP"/>
</dbReference>
<keyword evidence="5" id="KW-1185">Reference proteome</keyword>